<feature type="compositionally biased region" description="Pro residues" evidence="1">
    <location>
        <begin position="701"/>
        <end position="716"/>
    </location>
</feature>
<keyword evidence="3" id="KW-1185">Reference proteome</keyword>
<sequence>MASLPPPTPQAQLISPHFSPILHTFTTPDLYPILARSNLQNTAHLLSAFQDSVDKVTVRSTNYEPRLLPRFGVRFVERELPKGWGAEEGARGGGRQRSASTAATPGRTPLQSFEQPTTPMTPAHQPTPAEQDELFLDSVSSLLIQRTDSWLAQTGREELDVRGVQPRRRVAEREEGEGKGEVEEEEDEGWKGRSVESLTPWYKGMRDEVLRRREMCEWETFGWPVACVLALSTSHPSPLNALSSLWDLTSPPTLYSPTSFPPTSPHSTLPSTHPHPSEYVDPSPLRYILLIHDFGAGSSREGWEDAQVLAETIRKTYGLHTKLVGLFRAGEGALQAQPRARGVSALWAGQEGLGVGVGVGVGVGGERKEMGERVVGLGVTDDEDPTAGEVGLATPSTTTTTTSLASRGAEPIETGHELSDEDLKSLRVFMRELVVQSVVPWIERQVVVGNEQYTASKRSIGGRLFSAGRKYFGGGSSSGGGGGGGSGSAGASRSGSPVGGGNGWNAVKGYYPTSSLESQTRRLADLAFTLGDYKLSSQIYESLVKDFKGDRAWRYFAGASRMAGLSHLLLHPPATPLPFNPDVYLSQATQTPWHLSGAQAGVVDLDGLKAVMLYYEAYRVVGDWRAAPEGLVRGAGEIDEISSALLLEQAALADLHLPKPSRRKYAFHLAMAAARYEKSGLKSLSRRCLSQSSTLYRIPILPSPVPSANPTNPPTSDPRYPSSSPLSSWSAIRSHLHHGLGRQAYNVGKAGDAVQHFLELLKGKEMGEAGVGGGGGGGGEEDWLDDFGLAWEHLGPTAPQLLAERNLSLPITIFDPKETRVRVLESGNVSVGDAKAVEWRELEEVVLGKGGRKRGGKEEQEGREAVVGETFYLELLAVNPLDAALAIGGLQIETDAEEDGAVEIDAPQEIELAPREALRIYIPIRATKLLSLSFTRLSFRFNDLLPCLETLPTTTTSHLSIKVRSPIPILSISLESLPPSLWAGEGRMTSLTLTNTGQVELRQLRGVCGEPAVALFDDGEGEGAVYEGRKEEEKAQTVENRLLPNEPKTIGLKDGALQPGESIQVPILLRGDSVGAHTLRWFFTFHGVDDSELLTSRAAFKLQVLPSLDLKPSVRPSSSTTTPHVLSLEIYNPSIPTDVIITQITSLSPRWKCSLLPGFSFTEDVQPLGWQQSLNVVLQVEPTEDDQGAKMAEKGAEWAVGRLDELLRGKDVKAKGDGPGEVKLQRSTIGGENTISTSTPRLFNSLLRTHTTLRHLSLSTQLPTISPTLHSSLFPLFSPSSLDLLLFWQIPSTGQQGHHHLADIPLGAGHDRLKAVLELAELKAGGLYAESQRERTALLAGLRRSELGVDEMPAQVSVVVEENGEHEFERGPCILPVSFTIRNLSPTLSFDFDLTLQDLSKPSPDVVYAGSLTHRGTAAPLSLTTISSQLFITRQGAYDVGGWKLAVSREGASWIETGKKREVRIRDRRALAPPPATSGASATLVDVGA</sequence>
<dbReference type="Proteomes" id="UP000193467">
    <property type="component" value="Unassembled WGS sequence"/>
</dbReference>
<gene>
    <name evidence="2" type="ORF">BCR35DRAFT_325193</name>
</gene>
<proteinExistence type="predicted"/>
<reference evidence="2 3" key="1">
    <citation type="submission" date="2016-07" db="EMBL/GenBank/DDBJ databases">
        <title>Pervasive Adenine N6-methylation of Active Genes in Fungi.</title>
        <authorList>
            <consortium name="DOE Joint Genome Institute"/>
            <person name="Mondo S.J."/>
            <person name="Dannebaum R.O."/>
            <person name="Kuo R.C."/>
            <person name="Labutti K."/>
            <person name="Haridas S."/>
            <person name="Kuo A."/>
            <person name="Salamov A."/>
            <person name="Ahrendt S.R."/>
            <person name="Lipzen A."/>
            <person name="Sullivan W."/>
            <person name="Andreopoulos W.B."/>
            <person name="Clum A."/>
            <person name="Lindquist E."/>
            <person name="Daum C."/>
            <person name="Ramamoorthy G.K."/>
            <person name="Gryganskyi A."/>
            <person name="Culley D."/>
            <person name="Magnuson J.K."/>
            <person name="James T.Y."/>
            <person name="O'Malley M.A."/>
            <person name="Stajich J.E."/>
            <person name="Spatafora J.W."/>
            <person name="Visel A."/>
            <person name="Grigoriev I.V."/>
        </authorList>
    </citation>
    <scope>NUCLEOTIDE SEQUENCE [LARGE SCALE GENOMIC DNA]</scope>
    <source>
        <strain evidence="2 3">62-1032</strain>
    </source>
</reference>
<feature type="compositionally biased region" description="Low complexity" evidence="1">
    <location>
        <begin position="717"/>
        <end position="726"/>
    </location>
</feature>
<dbReference type="STRING" id="106004.A0A1Y2F8M5"/>
<name>A0A1Y2F8M5_9BASI</name>
<protein>
    <submittedName>
        <fullName evidence="2">ER-golgi trafficking TRAPP I complex 85 kDa subunit-domain-containing protein</fullName>
    </submittedName>
</protein>
<feature type="region of interest" description="Disordered" evidence="1">
    <location>
        <begin position="84"/>
        <end position="128"/>
    </location>
</feature>
<feature type="region of interest" description="Disordered" evidence="1">
    <location>
        <begin position="378"/>
        <end position="407"/>
    </location>
</feature>
<feature type="region of interest" description="Disordered" evidence="1">
    <location>
        <begin position="475"/>
        <end position="498"/>
    </location>
</feature>
<feature type="compositionally biased region" description="Basic and acidic residues" evidence="1">
    <location>
        <begin position="169"/>
        <end position="181"/>
    </location>
</feature>
<dbReference type="GO" id="GO:1990072">
    <property type="term" value="C:TRAPPIII protein complex"/>
    <property type="evidence" value="ECO:0007669"/>
    <property type="project" value="TreeGrafter"/>
</dbReference>
<feature type="region of interest" description="Disordered" evidence="1">
    <location>
        <begin position="257"/>
        <end position="277"/>
    </location>
</feature>
<evidence type="ECO:0000256" key="1">
    <source>
        <dbReference type="SAM" id="MobiDB-lite"/>
    </source>
</evidence>
<dbReference type="PANTHER" id="PTHR12975:SF6">
    <property type="entry name" value="TRAFFICKING PROTEIN PARTICLE COMPLEX SUBUNIT 8"/>
    <property type="match status" value="1"/>
</dbReference>
<dbReference type="PANTHER" id="PTHR12975">
    <property type="entry name" value="TRANSPORT PROTEIN TRAPP"/>
    <property type="match status" value="1"/>
</dbReference>
<accession>A0A1Y2F8M5</accession>
<dbReference type="OrthoDB" id="203724at2759"/>
<feature type="region of interest" description="Disordered" evidence="1">
    <location>
        <begin position="167"/>
        <end position="193"/>
    </location>
</feature>
<feature type="compositionally biased region" description="Polar residues" evidence="1">
    <location>
        <begin position="109"/>
        <end position="120"/>
    </location>
</feature>
<feature type="compositionally biased region" description="Low complexity" evidence="1">
    <location>
        <begin position="394"/>
        <end position="403"/>
    </location>
</feature>
<organism evidence="2 3">
    <name type="scientific">Leucosporidium creatinivorum</name>
    <dbReference type="NCBI Taxonomy" id="106004"/>
    <lineage>
        <taxon>Eukaryota</taxon>
        <taxon>Fungi</taxon>
        <taxon>Dikarya</taxon>
        <taxon>Basidiomycota</taxon>
        <taxon>Pucciniomycotina</taxon>
        <taxon>Microbotryomycetes</taxon>
        <taxon>Leucosporidiales</taxon>
        <taxon>Leucosporidium</taxon>
    </lineage>
</organism>
<feature type="region of interest" description="Disordered" evidence="1">
    <location>
        <begin position="701"/>
        <end position="726"/>
    </location>
</feature>
<evidence type="ECO:0000313" key="3">
    <source>
        <dbReference type="Proteomes" id="UP000193467"/>
    </source>
</evidence>
<comment type="caution">
    <text evidence="2">The sequence shown here is derived from an EMBL/GenBank/DDBJ whole genome shotgun (WGS) entry which is preliminary data.</text>
</comment>
<evidence type="ECO:0000313" key="2">
    <source>
        <dbReference type="EMBL" id="ORY80223.1"/>
    </source>
</evidence>
<dbReference type="Pfam" id="PF12739">
    <property type="entry name" value="TRAPPC-Trs85"/>
    <property type="match status" value="1"/>
</dbReference>
<dbReference type="EMBL" id="MCGR01000025">
    <property type="protein sequence ID" value="ORY80223.1"/>
    <property type="molecule type" value="Genomic_DNA"/>
</dbReference>
<feature type="compositionally biased region" description="Gly residues" evidence="1">
    <location>
        <begin position="475"/>
        <end position="488"/>
    </location>
</feature>
<dbReference type="InParanoid" id="A0A1Y2F8M5"/>
<dbReference type="InterPro" id="IPR024420">
    <property type="entry name" value="TRAPP_III_complex_Trs85"/>
</dbReference>
<feature type="compositionally biased region" description="Low complexity" evidence="1">
    <location>
        <begin position="265"/>
        <end position="274"/>
    </location>
</feature>